<sequence length="140" mass="15327">MKLLLDTNIVLDLLMDRTPFADSAAELFSKVEDGTVSGCLCATTITTIFYLTAKAVGPAQAQQEIKKLLQLFEIAPVNRTVLESAVGAGFADFEDAVIYQSACYIGAEAIVTRNMKDFSKSKIPVYTAEEMVHTLRLRTL</sequence>
<dbReference type="Gene3D" id="3.40.50.1010">
    <property type="entry name" value="5'-nuclease"/>
    <property type="match status" value="1"/>
</dbReference>
<gene>
    <name evidence="2" type="ORF">SAMN02745119_01442</name>
</gene>
<dbReference type="STRING" id="115783.SAMN02745119_01442"/>
<dbReference type="EMBL" id="FUWR01000006">
    <property type="protein sequence ID" value="SJZ71803.1"/>
    <property type="molecule type" value="Genomic_DNA"/>
</dbReference>
<evidence type="ECO:0000313" key="3">
    <source>
        <dbReference type="Proteomes" id="UP000190102"/>
    </source>
</evidence>
<dbReference type="Proteomes" id="UP000190102">
    <property type="component" value="Unassembled WGS sequence"/>
</dbReference>
<dbReference type="InterPro" id="IPR002716">
    <property type="entry name" value="PIN_dom"/>
</dbReference>
<accession>A0A1T4MXV3</accession>
<feature type="domain" description="PIN" evidence="1">
    <location>
        <begin position="2"/>
        <end position="115"/>
    </location>
</feature>
<keyword evidence="3" id="KW-1185">Reference proteome</keyword>
<name>A0A1T4MXV3_9BACT</name>
<reference evidence="3" key="1">
    <citation type="submission" date="2017-02" db="EMBL/GenBank/DDBJ databases">
        <authorList>
            <person name="Varghese N."/>
            <person name="Submissions S."/>
        </authorList>
    </citation>
    <scope>NUCLEOTIDE SEQUENCE [LARGE SCALE GENOMIC DNA]</scope>
    <source>
        <strain evidence="3">ATCC BAA-34</strain>
    </source>
</reference>
<dbReference type="InterPro" id="IPR029060">
    <property type="entry name" value="PIN-like_dom_sf"/>
</dbReference>
<dbReference type="SUPFAM" id="SSF88723">
    <property type="entry name" value="PIN domain-like"/>
    <property type="match status" value="1"/>
</dbReference>
<evidence type="ECO:0000313" key="2">
    <source>
        <dbReference type="EMBL" id="SJZ71803.1"/>
    </source>
</evidence>
<protein>
    <submittedName>
        <fullName evidence="2">Predicted nucleic acid-binding protein, contains PIN domain</fullName>
    </submittedName>
</protein>
<dbReference type="RefSeq" id="WP_078789757.1">
    <property type="nucleotide sequence ID" value="NZ_FUWR01000006.1"/>
</dbReference>
<dbReference type="AlphaFoldDB" id="A0A1T4MXV3"/>
<dbReference type="Pfam" id="PF13470">
    <property type="entry name" value="PIN_3"/>
    <property type="match status" value="1"/>
</dbReference>
<organism evidence="2 3">
    <name type="scientific">Trichlorobacter thiogenes</name>
    <dbReference type="NCBI Taxonomy" id="115783"/>
    <lineage>
        <taxon>Bacteria</taxon>
        <taxon>Pseudomonadati</taxon>
        <taxon>Thermodesulfobacteriota</taxon>
        <taxon>Desulfuromonadia</taxon>
        <taxon>Geobacterales</taxon>
        <taxon>Geobacteraceae</taxon>
        <taxon>Trichlorobacter</taxon>
    </lineage>
</organism>
<evidence type="ECO:0000259" key="1">
    <source>
        <dbReference type="Pfam" id="PF13470"/>
    </source>
</evidence>
<dbReference type="OrthoDB" id="3232645at2"/>
<proteinExistence type="predicted"/>